<organism evidence="2 3">
    <name type="scientific">Petrolisthes cinctipes</name>
    <name type="common">Flat porcelain crab</name>
    <dbReference type="NCBI Taxonomy" id="88211"/>
    <lineage>
        <taxon>Eukaryota</taxon>
        <taxon>Metazoa</taxon>
        <taxon>Ecdysozoa</taxon>
        <taxon>Arthropoda</taxon>
        <taxon>Crustacea</taxon>
        <taxon>Multicrustacea</taxon>
        <taxon>Malacostraca</taxon>
        <taxon>Eumalacostraca</taxon>
        <taxon>Eucarida</taxon>
        <taxon>Decapoda</taxon>
        <taxon>Pleocyemata</taxon>
        <taxon>Anomura</taxon>
        <taxon>Galatheoidea</taxon>
        <taxon>Porcellanidae</taxon>
        <taxon>Petrolisthes</taxon>
    </lineage>
</organism>
<proteinExistence type="predicted"/>
<evidence type="ECO:0000256" key="1">
    <source>
        <dbReference type="SAM" id="MobiDB-lite"/>
    </source>
</evidence>
<evidence type="ECO:0000313" key="2">
    <source>
        <dbReference type="EMBL" id="KAK3868543.1"/>
    </source>
</evidence>
<name>A0AAE1F790_PETCI</name>
<feature type="compositionally biased region" description="Basic residues" evidence="1">
    <location>
        <begin position="48"/>
        <end position="57"/>
    </location>
</feature>
<keyword evidence="3" id="KW-1185">Reference proteome</keyword>
<dbReference type="AlphaFoldDB" id="A0AAE1F790"/>
<reference evidence="2" key="1">
    <citation type="submission" date="2023-10" db="EMBL/GenBank/DDBJ databases">
        <title>Genome assemblies of two species of porcelain crab, Petrolisthes cinctipes and Petrolisthes manimaculis (Anomura: Porcellanidae).</title>
        <authorList>
            <person name="Angst P."/>
        </authorList>
    </citation>
    <scope>NUCLEOTIDE SEQUENCE</scope>
    <source>
        <strain evidence="2">PB745_01</strain>
        <tissue evidence="2">Gill</tissue>
    </source>
</reference>
<dbReference type="Proteomes" id="UP001286313">
    <property type="component" value="Unassembled WGS sequence"/>
</dbReference>
<dbReference type="EMBL" id="JAWQEG010002988">
    <property type="protein sequence ID" value="KAK3868543.1"/>
    <property type="molecule type" value="Genomic_DNA"/>
</dbReference>
<feature type="region of interest" description="Disordered" evidence="1">
    <location>
        <begin position="1"/>
        <end position="68"/>
    </location>
</feature>
<protein>
    <submittedName>
        <fullName evidence="2">Uncharacterized protein</fullName>
    </submittedName>
</protein>
<sequence>MKWGGRNKMEKERGKVEIRRGKEEGKGRGKSREKMKGKMCRIGVRREKEKRRGKRASHAPLPPPTPALVICPTSYHPIPPGTGNPSLPLLSPRLHRVSRWPFPHSLHTRPATGGGLVYCTVLYLWSQIPIQQHPSQSTTLWLPSPESQRTGNQVLPLKL</sequence>
<gene>
    <name evidence="2" type="ORF">Pcinc_026073</name>
</gene>
<feature type="region of interest" description="Disordered" evidence="1">
    <location>
        <begin position="137"/>
        <end position="159"/>
    </location>
</feature>
<feature type="compositionally biased region" description="Basic and acidic residues" evidence="1">
    <location>
        <begin position="7"/>
        <end position="36"/>
    </location>
</feature>
<evidence type="ECO:0000313" key="3">
    <source>
        <dbReference type="Proteomes" id="UP001286313"/>
    </source>
</evidence>
<accession>A0AAE1F790</accession>
<feature type="compositionally biased region" description="Polar residues" evidence="1">
    <location>
        <begin position="138"/>
        <end position="153"/>
    </location>
</feature>
<comment type="caution">
    <text evidence="2">The sequence shown here is derived from an EMBL/GenBank/DDBJ whole genome shotgun (WGS) entry which is preliminary data.</text>
</comment>